<keyword evidence="4" id="KW-1185">Reference proteome</keyword>
<gene>
    <name evidence="3" type="ORF">ISP19_17615</name>
</gene>
<dbReference type="InterPro" id="IPR025263">
    <property type="entry name" value="YhdP_central"/>
</dbReference>
<dbReference type="EMBL" id="JADIKE010000038">
    <property type="protein sequence ID" value="MBM7127193.1"/>
    <property type="molecule type" value="Genomic_DNA"/>
</dbReference>
<feature type="domain" description="YhdP central" evidence="2">
    <location>
        <begin position="2"/>
        <end position="1260"/>
    </location>
</feature>
<dbReference type="InterPro" id="IPR011836">
    <property type="entry name" value="YhdP"/>
</dbReference>
<evidence type="ECO:0000256" key="1">
    <source>
        <dbReference type="SAM" id="MobiDB-lite"/>
    </source>
</evidence>
<dbReference type="PANTHER" id="PTHR38690">
    <property type="entry name" value="PROTEASE-RELATED"/>
    <property type="match status" value="1"/>
</dbReference>
<dbReference type="Pfam" id="PF13116">
    <property type="entry name" value="YhdP"/>
    <property type="match status" value="1"/>
</dbReference>
<dbReference type="PANTHER" id="PTHR38690:SF1">
    <property type="entry name" value="PROTEASE"/>
    <property type="match status" value="1"/>
</dbReference>
<evidence type="ECO:0000313" key="4">
    <source>
        <dbReference type="Proteomes" id="UP001430149"/>
    </source>
</evidence>
<name>A0ABS2KA53_9GAMM</name>
<evidence type="ECO:0000259" key="2">
    <source>
        <dbReference type="Pfam" id="PF13116"/>
    </source>
</evidence>
<reference evidence="3" key="1">
    <citation type="submission" date="2020-10" db="EMBL/GenBank/DDBJ databases">
        <title>Phylogeny of dyella-like bacteria.</title>
        <authorList>
            <person name="Fu J."/>
        </authorList>
    </citation>
    <scope>NUCLEOTIDE SEQUENCE</scope>
    <source>
        <strain evidence="3">DHOC52</strain>
    </source>
</reference>
<evidence type="ECO:0000313" key="3">
    <source>
        <dbReference type="EMBL" id="MBM7127193.1"/>
    </source>
</evidence>
<feature type="compositionally biased region" description="Low complexity" evidence="1">
    <location>
        <begin position="1268"/>
        <end position="1296"/>
    </location>
</feature>
<dbReference type="NCBIfam" id="TIGR02099">
    <property type="entry name" value="YhdP family protein"/>
    <property type="match status" value="1"/>
</dbReference>
<proteinExistence type="predicted"/>
<feature type="region of interest" description="Disordered" evidence="1">
    <location>
        <begin position="1262"/>
        <end position="1296"/>
    </location>
</feature>
<accession>A0ABS2KA53</accession>
<organism evidence="3 4">
    <name type="scientific">Dyella flava</name>
    <dbReference type="NCBI Taxonomy" id="1920170"/>
    <lineage>
        <taxon>Bacteria</taxon>
        <taxon>Pseudomonadati</taxon>
        <taxon>Pseudomonadota</taxon>
        <taxon>Gammaproteobacteria</taxon>
        <taxon>Lysobacterales</taxon>
        <taxon>Rhodanobacteraceae</taxon>
        <taxon>Dyella</taxon>
    </lineage>
</organism>
<comment type="caution">
    <text evidence="3">The sequence shown here is derived from an EMBL/GenBank/DDBJ whole genome shotgun (WGS) entry which is preliminary data.</text>
</comment>
<dbReference type="RefSeq" id="WP_204683708.1">
    <property type="nucleotide sequence ID" value="NZ_BSNR01000019.1"/>
</dbReference>
<sequence length="1296" mass="137501">MSVRRRHWAHRIARGLGWALGVLVITLALSAALAQVLLPLLAKHPQWVAAELSSRFQRQVTFTALEGRWEPSGPRFVMKDFTAAAEGSGSPLRIPEVDLKLDFGGWLFPSRHLLNLEARGLELDLSRDVDGSWHINGFGVAGASQRQNISFGHLSVELWLDDLRVDITDALQKQQYTLLADQLRITHQGNHIHVGARLHRLGASGELQAAGRFRDDGATGQFWFATQQADLHGMLAGVDLGGYTVNSGSGDVAAWLGWQGGKIVRDLLQFDLKDLAITNPAGVKVSVPAWSGLGELARNDRGYTVRWAGDDGGALRAELDGFGTPQARLAVVANDLQLAPLVPWLGLKPGLSPGVAQWLAAGQPHGQVQHAVVHWSAAAGLQSLDATFDNLGITSVGKLPGIGQLHGEVLGDAEAVSLELPAQATSISLPHTFRQPFVLSNLAGDFAFWHDQDATHIGIANLDFAGQQYGGNAQGEIQLPNDGGRPFLDVYVALGPTDLSAAKLFWPVDSMPPSAVEWLDQAFVTGKMDSAAVLIRGSLADWPFHHNEGRFEARAEISDLTLSYGKSWPVAEHIQAVANFIDAGMLVQASSGDSLGVKVNNAVAVIPELAHTVLDLNVSGGGNAADLLNFVSKSPIASKQADVLAKLQLGGTGSFDFHLSLPTHDMAHTFLLDGNAQLKDVDLSAPQWNLQLSKLNGPATFDGHGFHAGPLNGGFRGEPSQLDMSIAQATGDPNTVFAATMTGSYSVPELLQGYPDLKWLGDIGSGRSQFTIGYQIAHASDGGPDEQTLSIDSPMSGIGLNFPVPLNKPADSTMPLHLSINVPTAGSIMQVALGSIMRGRLRLPEDGQSPLAATFAFGDQMPDSLPVRGMRIRGDAPELDVTGWVKQSIGGSTANNGLTLETIDVSTRHAEMFGRDFDQMHISAAPKADTLELDVDSKSAAGHFSVPTKDLNKRGITARLQRMYWPKEPTVPLKPGAAPVSVPVPVTDPANTGIDPSNMPPLHIWVHDLRLDQANLGEARLETWPEPNGMHIDQLSTQSKSVQINGRGDWNGTPTKSNTRLRVDFSADNIGDMLKAFGYEGLFEGGKTRADLNASWPGGPWSFELDNMDGNLNVNVTNGRIPKASPGVTGRLFGLASIAELPRRMSLDFGDVFGKGFGFDSITGDFKLKDGNAVTRNLKIEGPAAEITITGRTGLRARDYDQQVVVLPHVGSSLPVVGAVVGGPIGAAAGFAIQGVLGRGLSHVATQRYHIGGTWDKPVVTSGGGDNAAAPASASSTAAPARATSVAPAASSSAAH</sequence>
<dbReference type="Proteomes" id="UP001430149">
    <property type="component" value="Unassembled WGS sequence"/>
</dbReference>
<protein>
    <submittedName>
        <fullName evidence="3">TIGR02099 family protein</fullName>
    </submittedName>
</protein>